<accession>A0ABU1S9N0</accession>
<dbReference type="Gene3D" id="1.10.1200.10">
    <property type="entry name" value="ACP-like"/>
    <property type="match status" value="1"/>
</dbReference>
<dbReference type="EMBL" id="JAVDUM010000003">
    <property type="protein sequence ID" value="MDR6866320.1"/>
    <property type="molecule type" value="Genomic_DNA"/>
</dbReference>
<name>A0ABU1S9N0_9MICO</name>
<evidence type="ECO:0000313" key="3">
    <source>
        <dbReference type="Proteomes" id="UP001259347"/>
    </source>
</evidence>
<gene>
    <name evidence="2" type="ORF">J2Y69_000912</name>
</gene>
<dbReference type="RefSeq" id="WP_310018017.1">
    <property type="nucleotide sequence ID" value="NZ_JAVDUM010000003.1"/>
</dbReference>
<feature type="domain" description="Carrier" evidence="1">
    <location>
        <begin position="1"/>
        <end position="72"/>
    </location>
</feature>
<keyword evidence="3" id="KW-1185">Reference proteome</keyword>
<comment type="caution">
    <text evidence="2">The sequence shown here is derived from an EMBL/GenBank/DDBJ whole genome shotgun (WGS) entry which is preliminary data.</text>
</comment>
<protein>
    <submittedName>
        <fullName evidence="2">Acyl carrier protein</fullName>
    </submittedName>
</protein>
<dbReference type="InterPro" id="IPR009081">
    <property type="entry name" value="PP-bd_ACP"/>
</dbReference>
<sequence>MDEKALLKTVAEILEVDEVSLDTDLEDLGWDSLSNLSFIAEVDDAAGLTIDADQLTEAKTVADLKALVDAARA</sequence>
<dbReference type="InterPro" id="IPR036736">
    <property type="entry name" value="ACP-like_sf"/>
</dbReference>
<organism evidence="2 3">
    <name type="scientific">Microbacterium resistens</name>
    <dbReference type="NCBI Taxonomy" id="156977"/>
    <lineage>
        <taxon>Bacteria</taxon>
        <taxon>Bacillati</taxon>
        <taxon>Actinomycetota</taxon>
        <taxon>Actinomycetes</taxon>
        <taxon>Micrococcales</taxon>
        <taxon>Microbacteriaceae</taxon>
        <taxon>Microbacterium</taxon>
    </lineage>
</organism>
<dbReference type="Proteomes" id="UP001259347">
    <property type="component" value="Unassembled WGS sequence"/>
</dbReference>
<reference evidence="2 3" key="1">
    <citation type="submission" date="2023-07" db="EMBL/GenBank/DDBJ databases">
        <title>Sorghum-associated microbial communities from plants grown in Nebraska, USA.</title>
        <authorList>
            <person name="Schachtman D."/>
        </authorList>
    </citation>
    <scope>NUCLEOTIDE SEQUENCE [LARGE SCALE GENOMIC DNA]</scope>
    <source>
        <strain evidence="2 3">2980</strain>
    </source>
</reference>
<proteinExistence type="predicted"/>
<dbReference type="PROSITE" id="PS50075">
    <property type="entry name" value="CARRIER"/>
    <property type="match status" value="1"/>
</dbReference>
<evidence type="ECO:0000313" key="2">
    <source>
        <dbReference type="EMBL" id="MDR6866320.1"/>
    </source>
</evidence>
<dbReference type="Pfam" id="PF00550">
    <property type="entry name" value="PP-binding"/>
    <property type="match status" value="1"/>
</dbReference>
<evidence type="ECO:0000259" key="1">
    <source>
        <dbReference type="PROSITE" id="PS50075"/>
    </source>
</evidence>
<dbReference type="SUPFAM" id="SSF47336">
    <property type="entry name" value="ACP-like"/>
    <property type="match status" value="1"/>
</dbReference>